<accession>A0A1A9ZH26</accession>
<keyword evidence="13" id="KW-1185">Reference proteome</keyword>
<evidence type="ECO:0000256" key="6">
    <source>
        <dbReference type="PIRSR" id="PIRSR601548-4"/>
    </source>
</evidence>
<evidence type="ECO:0000256" key="11">
    <source>
        <dbReference type="SAM" id="SignalP"/>
    </source>
</evidence>
<feature type="glycosylation site" description="N-linked (GlcNAc...) asparagine" evidence="7">
    <location>
        <position position="95"/>
    </location>
</feature>
<keyword evidence="2 11" id="KW-0732">Signal</keyword>
<protein>
    <recommendedName>
        <fullName evidence="10">Angiotensin-converting enzyme</fullName>
        <ecNumber evidence="10">3.4.-.-</ecNumber>
    </recommendedName>
</protein>
<keyword evidence="3 6" id="KW-1015">Disulfide bond</keyword>
<dbReference type="SUPFAM" id="SSF55486">
    <property type="entry name" value="Metalloproteases ('zincins'), catalytic domain"/>
    <property type="match status" value="1"/>
</dbReference>
<comment type="cofactor">
    <cofactor evidence="10">
        <name>Zn(2+)</name>
        <dbReference type="ChEBI" id="CHEBI:29105"/>
    </cofactor>
    <text evidence="10">Binds 1 zinc ion per subunit.</text>
</comment>
<keyword evidence="10" id="KW-0121">Carboxypeptidase</keyword>
<reference evidence="12" key="2">
    <citation type="submission" date="2020-05" db="UniProtKB">
        <authorList>
            <consortium name="EnsemblMetazoa"/>
        </authorList>
    </citation>
    <scope>IDENTIFICATION</scope>
    <source>
        <strain evidence="12">IAEA</strain>
    </source>
</reference>
<feature type="binding site" evidence="8">
    <location>
        <position position="409"/>
    </location>
    <ligand>
        <name>Zn(2+)</name>
        <dbReference type="ChEBI" id="CHEBI:29105"/>
        <label>2</label>
        <note>catalytic</note>
    </ligand>
</feature>
<keyword evidence="10" id="KW-0482">Metalloprotease</keyword>
<dbReference type="GO" id="GO:0005886">
    <property type="term" value="C:plasma membrane"/>
    <property type="evidence" value="ECO:0007669"/>
    <property type="project" value="TreeGrafter"/>
</dbReference>
<organism evidence="12 13">
    <name type="scientific">Glossina pallidipes</name>
    <name type="common">Tsetse fly</name>
    <dbReference type="NCBI Taxonomy" id="7398"/>
    <lineage>
        <taxon>Eukaryota</taxon>
        <taxon>Metazoa</taxon>
        <taxon>Ecdysozoa</taxon>
        <taxon>Arthropoda</taxon>
        <taxon>Hexapoda</taxon>
        <taxon>Insecta</taxon>
        <taxon>Pterygota</taxon>
        <taxon>Neoptera</taxon>
        <taxon>Endopterygota</taxon>
        <taxon>Diptera</taxon>
        <taxon>Brachycera</taxon>
        <taxon>Muscomorpha</taxon>
        <taxon>Hippoboscoidea</taxon>
        <taxon>Glossinidae</taxon>
        <taxon>Glossina</taxon>
    </lineage>
</organism>
<evidence type="ECO:0000256" key="3">
    <source>
        <dbReference type="ARBA" id="ARBA00023157"/>
    </source>
</evidence>
<dbReference type="PROSITE" id="PS52011">
    <property type="entry name" value="PEPTIDASE_M2"/>
    <property type="match status" value="1"/>
</dbReference>
<evidence type="ECO:0000313" key="12">
    <source>
        <dbReference type="EnsemblMetazoa" id="GPAI014505-PA"/>
    </source>
</evidence>
<keyword evidence="10" id="KW-0378">Hydrolase</keyword>
<evidence type="ECO:0000256" key="10">
    <source>
        <dbReference type="RuleBase" id="RU361144"/>
    </source>
</evidence>
<evidence type="ECO:0000256" key="2">
    <source>
        <dbReference type="ARBA" id="ARBA00022729"/>
    </source>
</evidence>
<dbReference type="VEuPathDB" id="VectorBase:GPAI014505"/>
<dbReference type="GO" id="GO:0005615">
    <property type="term" value="C:extracellular space"/>
    <property type="evidence" value="ECO:0007669"/>
    <property type="project" value="TreeGrafter"/>
</dbReference>
<keyword evidence="5 10" id="KW-0479">Metal-binding</keyword>
<feature type="chain" id="PRO_5008402887" description="Angiotensin-converting enzyme" evidence="11">
    <location>
        <begin position="24"/>
        <end position="625"/>
    </location>
</feature>
<sequence length="625" mass="73468">MKILFSNSRDIFILFITLSLSTSMPHSEVALQKFLDDVNNRLAILYNRNVLANWQIEIKGPNDLVALLQSEVSAEDIMRYIRSISSEVKYFKNQNITSENSRRQLSLLPQVGYEILPREDLEFLHAITSNLTLAYKNAKLCSFQNREQCNLTLVPDIQNILKNSKNVQEIEYYWREKHRKTALTNKEDFQTLVDLYRKTAKLNGFSKPSDFWHRILEEESTTLLDLFEKLMLELRPLYEQFHAYIRGQMRQSYGSSLILFNKPYPQHLAEVFISNAYKPSGSERYMNLPYRDTAYNINITEGLRNAKITTAFENFRCAKTLFKSMGFLELQDHFWLSSAQTKADLDEASCWHKVWKFYNLRRVNVTYCPHVNEQTFFNMFEALTDVYYYKAYENLTTLYQEEAWQNFDETLGKFFSLVATSPKFLGSLQVVGSSYLNKETRINRLFTQGLRSILFLPLLYVHDRYRIDIIDKSHDINANCFYWQLIENYTGVAAPTQRNKLDFDAPAKLLIDFENQYGSQIISIVLQYQLFEYFCSLTKEYIKEDDEKPLDLCDLSQKAIVGEKQVMSLGSSKSPKEIMKILFGKNEISMNGLLAYYKPLNDWFFEQNRLNYYEIGWQRSESCLT</sequence>
<dbReference type="GO" id="GO:0008241">
    <property type="term" value="F:peptidyl-dipeptidase activity"/>
    <property type="evidence" value="ECO:0007669"/>
    <property type="project" value="InterPro"/>
</dbReference>
<feature type="disulfide bond" evidence="6 9">
    <location>
        <begin position="535"/>
        <end position="553"/>
    </location>
</feature>
<dbReference type="InterPro" id="IPR001548">
    <property type="entry name" value="Peptidase_M2"/>
</dbReference>
<reference evidence="13" key="1">
    <citation type="submission" date="2014-03" db="EMBL/GenBank/DDBJ databases">
        <authorList>
            <person name="Aksoy S."/>
            <person name="Warren W."/>
            <person name="Wilson R.K."/>
        </authorList>
    </citation>
    <scope>NUCLEOTIDE SEQUENCE [LARGE SCALE GENOMIC DNA]</scope>
    <source>
        <strain evidence="13">IAEA</strain>
    </source>
</reference>
<evidence type="ECO:0000256" key="7">
    <source>
        <dbReference type="PIRSR" id="PIRSR601548-5"/>
    </source>
</evidence>
<dbReference type="GO" id="GO:0006508">
    <property type="term" value="P:proteolysis"/>
    <property type="evidence" value="ECO:0007669"/>
    <property type="project" value="UniProtKB-KW"/>
</dbReference>
<dbReference type="GO" id="GO:0004180">
    <property type="term" value="F:carboxypeptidase activity"/>
    <property type="evidence" value="ECO:0007669"/>
    <property type="project" value="UniProtKB-KW"/>
</dbReference>
<evidence type="ECO:0000256" key="5">
    <source>
        <dbReference type="PIRSR" id="PIRSR601548-3"/>
    </source>
</evidence>
<dbReference type="PANTHER" id="PTHR10514">
    <property type="entry name" value="ANGIOTENSIN-CONVERTING ENZYME"/>
    <property type="match status" value="1"/>
</dbReference>
<dbReference type="Proteomes" id="UP000092445">
    <property type="component" value="Unassembled WGS sequence"/>
</dbReference>
<dbReference type="STRING" id="7398.A0A1A9ZH26"/>
<evidence type="ECO:0000313" key="13">
    <source>
        <dbReference type="Proteomes" id="UP000092445"/>
    </source>
</evidence>
<evidence type="ECO:0000256" key="9">
    <source>
        <dbReference type="PROSITE-ProRule" id="PRU01355"/>
    </source>
</evidence>
<dbReference type="EnsemblMetazoa" id="GPAI014505-RA">
    <property type="protein sequence ID" value="GPAI014505-PA"/>
    <property type="gene ID" value="GPAI014505"/>
</dbReference>
<dbReference type="GO" id="GO:0008237">
    <property type="term" value="F:metallopeptidase activity"/>
    <property type="evidence" value="ECO:0007669"/>
    <property type="project" value="UniProtKB-KW"/>
</dbReference>
<feature type="binding site" evidence="5">
    <location>
        <position position="409"/>
    </location>
    <ligand>
        <name>Zn(2+)</name>
        <dbReference type="ChEBI" id="CHEBI:29105"/>
        <label>1</label>
        <note>catalytic</note>
    </ligand>
</feature>
<proteinExistence type="inferred from homology"/>
<keyword evidence="5 10" id="KW-0862">Zinc</keyword>
<evidence type="ECO:0000256" key="4">
    <source>
        <dbReference type="ARBA" id="ARBA00023180"/>
    </source>
</evidence>
<dbReference type="Pfam" id="PF01401">
    <property type="entry name" value="Peptidase_M2"/>
    <property type="match status" value="1"/>
</dbReference>
<evidence type="ECO:0000256" key="1">
    <source>
        <dbReference type="ARBA" id="ARBA00008139"/>
    </source>
</evidence>
<name>A0A1A9ZH26_GLOPL</name>
<dbReference type="AlphaFoldDB" id="A0A1A9ZH26"/>
<dbReference type="CDD" id="cd06461">
    <property type="entry name" value="M2_ACE"/>
    <property type="match status" value="1"/>
</dbReference>
<feature type="disulfide bond" evidence="9">
    <location>
        <begin position="141"/>
        <end position="149"/>
    </location>
</feature>
<evidence type="ECO:0000256" key="8">
    <source>
        <dbReference type="PIRSR" id="PIRSR601548-8"/>
    </source>
</evidence>
<dbReference type="GO" id="GO:0046872">
    <property type="term" value="F:metal ion binding"/>
    <property type="evidence" value="ECO:0007669"/>
    <property type="project" value="UniProtKB-KW"/>
</dbReference>
<dbReference type="PANTHER" id="PTHR10514:SF44">
    <property type="entry name" value="ANGIOTENSIN-CONVERTING ENZYME-RELATED"/>
    <property type="match status" value="1"/>
</dbReference>
<dbReference type="EC" id="3.4.-.-" evidence="10"/>
<comment type="similarity">
    <text evidence="1 9 10">Belongs to the peptidase M2 family.</text>
</comment>
<feature type="disulfide bond" evidence="6 9">
    <location>
        <begin position="350"/>
        <end position="368"/>
    </location>
</feature>
<keyword evidence="4 7" id="KW-0325">Glycoprotein</keyword>
<dbReference type="PRINTS" id="PR00791">
    <property type="entry name" value="PEPDIPTASEA"/>
</dbReference>
<keyword evidence="10" id="KW-0645">Protease</keyword>
<feature type="signal peptide" evidence="11">
    <location>
        <begin position="1"/>
        <end position="23"/>
    </location>
</feature>